<evidence type="ECO:0000313" key="2">
    <source>
        <dbReference type="EMBL" id="OJJ82973.1"/>
    </source>
</evidence>
<name>A0A1L9VGE1_ASPGL</name>
<proteinExistence type="predicted"/>
<accession>A0A1L9VGE1</accession>
<sequence>MTLPNLASEPFGRLNFTIPRPLMGIHMPLAIMRVPRHLSMCSKISLFPVHILVAPLSKHHLVGSSLARGSAFLFHQFLALQIPVSIPATFLAFGTTLMLATISTSIITIIITTLRSALERHCTLDRLCPDNIGSLANNTEASSASLWHGTNNERYPHPTCQSRMGISLSQAPPPLYLVI</sequence>
<reference evidence="3" key="1">
    <citation type="journal article" date="2017" name="Genome Biol.">
        <title>Comparative genomics reveals high biological diversity and specific adaptations in the industrially and medically important fungal genus Aspergillus.</title>
        <authorList>
            <person name="de Vries R.P."/>
            <person name="Riley R."/>
            <person name="Wiebenga A."/>
            <person name="Aguilar-Osorio G."/>
            <person name="Amillis S."/>
            <person name="Uchima C.A."/>
            <person name="Anderluh G."/>
            <person name="Asadollahi M."/>
            <person name="Askin M."/>
            <person name="Barry K."/>
            <person name="Battaglia E."/>
            <person name="Bayram O."/>
            <person name="Benocci T."/>
            <person name="Braus-Stromeyer S.A."/>
            <person name="Caldana C."/>
            <person name="Canovas D."/>
            <person name="Cerqueira G.C."/>
            <person name="Chen F."/>
            <person name="Chen W."/>
            <person name="Choi C."/>
            <person name="Clum A."/>
            <person name="Dos Santos R.A."/>
            <person name="Damasio A.R."/>
            <person name="Diallinas G."/>
            <person name="Emri T."/>
            <person name="Fekete E."/>
            <person name="Flipphi M."/>
            <person name="Freyberg S."/>
            <person name="Gallo A."/>
            <person name="Gournas C."/>
            <person name="Habgood R."/>
            <person name="Hainaut M."/>
            <person name="Harispe M.L."/>
            <person name="Henrissat B."/>
            <person name="Hilden K.S."/>
            <person name="Hope R."/>
            <person name="Hossain A."/>
            <person name="Karabika E."/>
            <person name="Karaffa L."/>
            <person name="Karanyi Z."/>
            <person name="Krasevec N."/>
            <person name="Kuo A."/>
            <person name="Kusch H."/>
            <person name="LaButti K."/>
            <person name="Lagendijk E.L."/>
            <person name="Lapidus A."/>
            <person name="Levasseur A."/>
            <person name="Lindquist E."/>
            <person name="Lipzen A."/>
            <person name="Logrieco A.F."/>
            <person name="MacCabe A."/>
            <person name="Maekelae M.R."/>
            <person name="Malavazi I."/>
            <person name="Melin P."/>
            <person name="Meyer V."/>
            <person name="Mielnichuk N."/>
            <person name="Miskei M."/>
            <person name="Molnar A.P."/>
            <person name="Mule G."/>
            <person name="Ngan C.Y."/>
            <person name="Orejas M."/>
            <person name="Orosz E."/>
            <person name="Ouedraogo J.P."/>
            <person name="Overkamp K.M."/>
            <person name="Park H.-S."/>
            <person name="Perrone G."/>
            <person name="Piumi F."/>
            <person name="Punt P.J."/>
            <person name="Ram A.F."/>
            <person name="Ramon A."/>
            <person name="Rauscher S."/>
            <person name="Record E."/>
            <person name="Riano-Pachon D.M."/>
            <person name="Robert V."/>
            <person name="Roehrig J."/>
            <person name="Ruller R."/>
            <person name="Salamov A."/>
            <person name="Salih N.S."/>
            <person name="Samson R.A."/>
            <person name="Sandor E."/>
            <person name="Sanguinetti M."/>
            <person name="Schuetze T."/>
            <person name="Sepcic K."/>
            <person name="Shelest E."/>
            <person name="Sherlock G."/>
            <person name="Sophianopoulou V."/>
            <person name="Squina F.M."/>
            <person name="Sun H."/>
            <person name="Susca A."/>
            <person name="Todd R.B."/>
            <person name="Tsang A."/>
            <person name="Unkles S.E."/>
            <person name="van de Wiele N."/>
            <person name="van Rossen-Uffink D."/>
            <person name="Oliveira J.V."/>
            <person name="Vesth T.C."/>
            <person name="Visser J."/>
            <person name="Yu J.-H."/>
            <person name="Zhou M."/>
            <person name="Andersen M.R."/>
            <person name="Archer D.B."/>
            <person name="Baker S.E."/>
            <person name="Benoit I."/>
            <person name="Brakhage A.A."/>
            <person name="Braus G.H."/>
            <person name="Fischer R."/>
            <person name="Frisvad J.C."/>
            <person name="Goldman G.H."/>
            <person name="Houbraken J."/>
            <person name="Oakley B."/>
            <person name="Pocsi I."/>
            <person name="Scazzocchio C."/>
            <person name="Seiboth B."/>
            <person name="vanKuyk P.A."/>
            <person name="Wortman J."/>
            <person name="Dyer P.S."/>
            <person name="Grigoriev I.V."/>
        </authorList>
    </citation>
    <scope>NUCLEOTIDE SEQUENCE [LARGE SCALE GENOMIC DNA]</scope>
    <source>
        <strain evidence="3">CBS 516.65</strain>
    </source>
</reference>
<dbReference type="AlphaFoldDB" id="A0A1L9VGE1"/>
<dbReference type="RefSeq" id="XP_022399671.1">
    <property type="nucleotide sequence ID" value="XM_022545871.1"/>
</dbReference>
<protein>
    <submittedName>
        <fullName evidence="2">Uncharacterized protein</fullName>
    </submittedName>
</protein>
<dbReference type="EMBL" id="KV878900">
    <property type="protein sequence ID" value="OJJ82973.1"/>
    <property type="molecule type" value="Genomic_DNA"/>
</dbReference>
<keyword evidence="3" id="KW-1185">Reference proteome</keyword>
<dbReference type="VEuPathDB" id="FungiDB:ASPGLDRAFT_437086"/>
<dbReference type="GeneID" id="34462132"/>
<gene>
    <name evidence="2" type="ORF">ASPGLDRAFT_437086</name>
</gene>
<feature type="transmembrane region" description="Helical" evidence="1">
    <location>
        <begin position="90"/>
        <end position="111"/>
    </location>
</feature>
<keyword evidence="1" id="KW-0812">Transmembrane</keyword>
<dbReference type="Proteomes" id="UP000184300">
    <property type="component" value="Unassembled WGS sequence"/>
</dbReference>
<keyword evidence="1" id="KW-0472">Membrane</keyword>
<organism evidence="2 3">
    <name type="scientific">Aspergillus glaucus CBS 516.65</name>
    <dbReference type="NCBI Taxonomy" id="1160497"/>
    <lineage>
        <taxon>Eukaryota</taxon>
        <taxon>Fungi</taxon>
        <taxon>Dikarya</taxon>
        <taxon>Ascomycota</taxon>
        <taxon>Pezizomycotina</taxon>
        <taxon>Eurotiomycetes</taxon>
        <taxon>Eurotiomycetidae</taxon>
        <taxon>Eurotiales</taxon>
        <taxon>Aspergillaceae</taxon>
        <taxon>Aspergillus</taxon>
        <taxon>Aspergillus subgen. Aspergillus</taxon>
    </lineage>
</organism>
<evidence type="ECO:0000256" key="1">
    <source>
        <dbReference type="SAM" id="Phobius"/>
    </source>
</evidence>
<keyword evidence="1" id="KW-1133">Transmembrane helix</keyword>
<evidence type="ECO:0000313" key="3">
    <source>
        <dbReference type="Proteomes" id="UP000184300"/>
    </source>
</evidence>